<evidence type="ECO:0000313" key="3">
    <source>
        <dbReference type="EMBL" id="GIJ74518.1"/>
    </source>
</evidence>
<keyword evidence="2" id="KW-0812">Transmembrane</keyword>
<feature type="transmembrane region" description="Helical" evidence="2">
    <location>
        <begin position="183"/>
        <end position="205"/>
    </location>
</feature>
<evidence type="ECO:0000256" key="1">
    <source>
        <dbReference type="SAM" id="MobiDB-lite"/>
    </source>
</evidence>
<feature type="transmembrane region" description="Helical" evidence="2">
    <location>
        <begin position="50"/>
        <end position="75"/>
    </location>
</feature>
<protein>
    <submittedName>
        <fullName evidence="3">Uncharacterized protein</fullName>
    </submittedName>
</protein>
<accession>A0A8J4EHA4</accession>
<reference evidence="3" key="1">
    <citation type="submission" date="2021-01" db="EMBL/GenBank/DDBJ databases">
        <title>Whole genome shotgun sequence of Virgisporangium ochraceum NBRC 16418.</title>
        <authorList>
            <person name="Komaki H."/>
            <person name="Tamura T."/>
        </authorList>
    </citation>
    <scope>NUCLEOTIDE SEQUENCE</scope>
    <source>
        <strain evidence="3">NBRC 16418</strain>
    </source>
</reference>
<feature type="transmembrane region" description="Helical" evidence="2">
    <location>
        <begin position="20"/>
        <end position="43"/>
    </location>
</feature>
<proteinExistence type="predicted"/>
<gene>
    <name evidence="3" type="ORF">Voc01_094350</name>
</gene>
<evidence type="ECO:0000256" key="2">
    <source>
        <dbReference type="SAM" id="Phobius"/>
    </source>
</evidence>
<keyword evidence="2" id="KW-0472">Membrane</keyword>
<dbReference type="AlphaFoldDB" id="A0A8J4EHA4"/>
<name>A0A8J4EHA4_9ACTN</name>
<comment type="caution">
    <text evidence="3">The sequence shown here is derived from an EMBL/GenBank/DDBJ whole genome shotgun (WGS) entry which is preliminary data.</text>
</comment>
<feature type="compositionally biased region" description="Basic and acidic residues" evidence="1">
    <location>
        <begin position="210"/>
        <end position="222"/>
    </location>
</feature>
<organism evidence="3 4">
    <name type="scientific">Virgisporangium ochraceum</name>
    <dbReference type="NCBI Taxonomy" id="65505"/>
    <lineage>
        <taxon>Bacteria</taxon>
        <taxon>Bacillati</taxon>
        <taxon>Actinomycetota</taxon>
        <taxon>Actinomycetes</taxon>
        <taxon>Micromonosporales</taxon>
        <taxon>Micromonosporaceae</taxon>
        <taxon>Virgisporangium</taxon>
    </lineage>
</organism>
<dbReference type="RefSeq" id="WP_203934320.1">
    <property type="nucleotide sequence ID" value="NZ_BOPH01000138.1"/>
</dbReference>
<evidence type="ECO:0000313" key="4">
    <source>
        <dbReference type="Proteomes" id="UP000635606"/>
    </source>
</evidence>
<sequence>MSQAGPYAAKATTLRDQLKWVIAAFTGASATLFSGLTIANVSLVSKQDHWYVPIAFAITPLICTAVVVAIGQWVMSDPDRQLGSLFPVYGGGSPDGVLIAKIDRLAPPSVAVHGGMGPLDDVLHAAAISVDTARRAADGSRERDSDLRSVEDRLTALQQSASDAIECAAYIHVRDRYDGKLRWITALGAAAVAGVVLSALSTAIISRSAVETERRAEDDRKRSASLAPPSPAGFTTARKVRIYPVPPTATLPEGAAGPGRCTLVQSGATATAIGGTHTRPVLVFDYTADVPGAPPNCRQPWVWTPESADLLVVVPVE</sequence>
<dbReference type="EMBL" id="BOPH01000138">
    <property type="protein sequence ID" value="GIJ74518.1"/>
    <property type="molecule type" value="Genomic_DNA"/>
</dbReference>
<keyword evidence="2" id="KW-1133">Transmembrane helix</keyword>
<dbReference type="Proteomes" id="UP000635606">
    <property type="component" value="Unassembled WGS sequence"/>
</dbReference>
<keyword evidence="4" id="KW-1185">Reference proteome</keyword>
<feature type="region of interest" description="Disordered" evidence="1">
    <location>
        <begin position="210"/>
        <end position="233"/>
    </location>
</feature>